<proteinExistence type="predicted"/>
<evidence type="ECO:0000313" key="2">
    <source>
        <dbReference type="Proteomes" id="UP001291623"/>
    </source>
</evidence>
<name>A0AAE1V9P7_9SOLA</name>
<accession>A0AAE1V9P7</accession>
<protein>
    <submittedName>
        <fullName evidence="1">Uncharacterized protein</fullName>
    </submittedName>
</protein>
<sequence>MNQVSIIEYLKKHVEINASSVEFKNFEKQHLSGDFYELSSSNKVKEERVSSIPLPLMIKREALVKNIKYLKKYVETTA</sequence>
<comment type="caution">
    <text evidence="1">The sequence shown here is derived from an EMBL/GenBank/DDBJ whole genome shotgun (WGS) entry which is preliminary data.</text>
</comment>
<dbReference type="Proteomes" id="UP001291623">
    <property type="component" value="Unassembled WGS sequence"/>
</dbReference>
<evidence type="ECO:0000313" key="1">
    <source>
        <dbReference type="EMBL" id="KAK4353439.1"/>
    </source>
</evidence>
<keyword evidence="2" id="KW-1185">Reference proteome</keyword>
<dbReference type="EMBL" id="JAVYJV010000015">
    <property type="protein sequence ID" value="KAK4353439.1"/>
    <property type="molecule type" value="Genomic_DNA"/>
</dbReference>
<reference evidence="1" key="1">
    <citation type="submission" date="2023-12" db="EMBL/GenBank/DDBJ databases">
        <title>Genome assembly of Anisodus tanguticus.</title>
        <authorList>
            <person name="Wang Y.-J."/>
        </authorList>
    </citation>
    <scope>NUCLEOTIDE SEQUENCE</scope>
    <source>
        <strain evidence="1">KB-2021</strain>
        <tissue evidence="1">Leaf</tissue>
    </source>
</reference>
<dbReference type="AlphaFoldDB" id="A0AAE1V9P7"/>
<organism evidence="1 2">
    <name type="scientific">Anisodus tanguticus</name>
    <dbReference type="NCBI Taxonomy" id="243964"/>
    <lineage>
        <taxon>Eukaryota</taxon>
        <taxon>Viridiplantae</taxon>
        <taxon>Streptophyta</taxon>
        <taxon>Embryophyta</taxon>
        <taxon>Tracheophyta</taxon>
        <taxon>Spermatophyta</taxon>
        <taxon>Magnoliopsida</taxon>
        <taxon>eudicotyledons</taxon>
        <taxon>Gunneridae</taxon>
        <taxon>Pentapetalae</taxon>
        <taxon>asterids</taxon>
        <taxon>lamiids</taxon>
        <taxon>Solanales</taxon>
        <taxon>Solanaceae</taxon>
        <taxon>Solanoideae</taxon>
        <taxon>Hyoscyameae</taxon>
        <taxon>Anisodus</taxon>
    </lineage>
</organism>
<gene>
    <name evidence="1" type="ORF">RND71_028957</name>
</gene>